<protein>
    <submittedName>
        <fullName evidence="1">Uncharacterized protein</fullName>
    </submittedName>
</protein>
<name>A0A175YLR2_DAUCS</name>
<gene>
    <name evidence="1" type="ORF">DCAR_0831524</name>
</gene>
<evidence type="ECO:0000313" key="2">
    <source>
        <dbReference type="Proteomes" id="UP000077755"/>
    </source>
</evidence>
<dbReference type="PROSITE" id="PS51257">
    <property type="entry name" value="PROKAR_LIPOPROTEIN"/>
    <property type="match status" value="1"/>
</dbReference>
<keyword evidence="2" id="KW-1185">Reference proteome</keyword>
<sequence length="64" mass="6178">MESLKLASVLTVVFMVLVACSSVGVTAALDVGAPAPSPTIESAGTALFVPAALAALASVVACFA</sequence>
<proteinExistence type="predicted"/>
<reference evidence="1" key="2">
    <citation type="submission" date="2022-03" db="EMBL/GenBank/DDBJ databases">
        <title>Draft title - Genomic analysis of global carrot germplasm unveils the trajectory of domestication and the origin of high carotenoid orange carrot.</title>
        <authorList>
            <person name="Iorizzo M."/>
            <person name="Ellison S."/>
            <person name="Senalik D."/>
            <person name="Macko-Podgorni A."/>
            <person name="Grzebelus D."/>
            <person name="Bostan H."/>
            <person name="Rolling W."/>
            <person name="Curaba J."/>
            <person name="Simon P."/>
        </authorList>
    </citation>
    <scope>NUCLEOTIDE SEQUENCE</scope>
    <source>
        <tissue evidence="1">Leaf</tissue>
    </source>
</reference>
<dbReference type="Proteomes" id="UP000077755">
    <property type="component" value="Chromosome 8"/>
</dbReference>
<evidence type="ECO:0000313" key="1">
    <source>
        <dbReference type="EMBL" id="WOH12027.1"/>
    </source>
</evidence>
<accession>A0A175YLR2</accession>
<dbReference type="Gramene" id="KZM84654">
    <property type="protein sequence ID" value="KZM84654"/>
    <property type="gene ID" value="DCAR_027924"/>
</dbReference>
<reference evidence="1" key="1">
    <citation type="journal article" date="2016" name="Nat. Genet.">
        <title>A high-quality carrot genome assembly provides new insights into carotenoid accumulation and asterid genome evolution.</title>
        <authorList>
            <person name="Iorizzo M."/>
            <person name="Ellison S."/>
            <person name="Senalik D."/>
            <person name="Zeng P."/>
            <person name="Satapoomin P."/>
            <person name="Huang J."/>
            <person name="Bowman M."/>
            <person name="Iovene M."/>
            <person name="Sanseverino W."/>
            <person name="Cavagnaro P."/>
            <person name="Yildiz M."/>
            <person name="Macko-Podgorni A."/>
            <person name="Moranska E."/>
            <person name="Grzebelus E."/>
            <person name="Grzebelus D."/>
            <person name="Ashrafi H."/>
            <person name="Zheng Z."/>
            <person name="Cheng S."/>
            <person name="Spooner D."/>
            <person name="Van Deynze A."/>
            <person name="Simon P."/>
        </authorList>
    </citation>
    <scope>NUCLEOTIDE SEQUENCE</scope>
    <source>
        <tissue evidence="1">Leaf</tissue>
    </source>
</reference>
<dbReference type="EMBL" id="CP093350">
    <property type="protein sequence ID" value="WOH12027.1"/>
    <property type="molecule type" value="Genomic_DNA"/>
</dbReference>
<organism evidence="1 2">
    <name type="scientific">Daucus carota subsp. sativus</name>
    <name type="common">Carrot</name>
    <dbReference type="NCBI Taxonomy" id="79200"/>
    <lineage>
        <taxon>Eukaryota</taxon>
        <taxon>Viridiplantae</taxon>
        <taxon>Streptophyta</taxon>
        <taxon>Embryophyta</taxon>
        <taxon>Tracheophyta</taxon>
        <taxon>Spermatophyta</taxon>
        <taxon>Magnoliopsida</taxon>
        <taxon>eudicotyledons</taxon>
        <taxon>Gunneridae</taxon>
        <taxon>Pentapetalae</taxon>
        <taxon>asterids</taxon>
        <taxon>campanulids</taxon>
        <taxon>Apiales</taxon>
        <taxon>Apiaceae</taxon>
        <taxon>Apioideae</taxon>
        <taxon>Scandiceae</taxon>
        <taxon>Daucinae</taxon>
        <taxon>Daucus</taxon>
        <taxon>Daucus sect. Daucus</taxon>
    </lineage>
</organism>
<dbReference type="AlphaFoldDB" id="A0A175YLR2"/>